<dbReference type="EMBL" id="BK029940">
    <property type="protein sequence ID" value="DAD55773.1"/>
    <property type="molecule type" value="Genomic_DNA"/>
</dbReference>
<evidence type="ECO:0000313" key="1">
    <source>
        <dbReference type="EMBL" id="DAD55773.1"/>
    </source>
</evidence>
<reference evidence="1" key="1">
    <citation type="journal article" date="2021" name="Proc. Natl. Acad. Sci. U.S.A.">
        <title>A Catalog of Tens of Thousands of Viruses from Human Metagenomes Reveals Hidden Associations with Chronic Diseases.</title>
        <authorList>
            <person name="Tisza M.J."/>
            <person name="Buck C.B."/>
        </authorList>
    </citation>
    <scope>NUCLEOTIDE SEQUENCE</scope>
    <source>
        <strain evidence="1">CtOZu12</strain>
    </source>
</reference>
<name>A0A8D9PEH5_9VIRU</name>
<proteinExistence type="predicted"/>
<sequence length="64" mass="7485">MIVHVTNIEWDTDENDIPSESLPSEVDLEYDDLCTSFLRDMEAFICESLEERYGYCIKNFAIDT</sequence>
<accession>A0A8D9PEH5</accession>
<organism evidence="1">
    <name type="scientific">Bacteriophage sp</name>
    <dbReference type="NCBI Taxonomy" id="38018"/>
    <lineage>
        <taxon>Viruses</taxon>
    </lineage>
</organism>
<protein>
    <submittedName>
        <fullName evidence="1">Uncharacterized protein</fullName>
    </submittedName>
</protein>